<accession>A0A9W7H0B6</accession>
<keyword evidence="4" id="KW-0804">Transcription</keyword>
<keyword evidence="9" id="KW-1185">Reference proteome</keyword>
<dbReference type="AlphaFoldDB" id="A0A9W7H0B6"/>
<comment type="caution">
    <text evidence="8">The sequence shown here is derived from an EMBL/GenBank/DDBJ whole genome shotgun (WGS) entry which is preliminary data.</text>
</comment>
<evidence type="ECO:0000256" key="4">
    <source>
        <dbReference type="ARBA" id="ARBA00023163"/>
    </source>
</evidence>
<dbReference type="GO" id="GO:0003677">
    <property type="term" value="F:DNA binding"/>
    <property type="evidence" value="ECO:0007669"/>
    <property type="project" value="UniProtKB-KW"/>
</dbReference>
<dbReference type="InterPro" id="IPR036879">
    <property type="entry name" value="TF_MADSbox_sf"/>
</dbReference>
<feature type="region of interest" description="Disordered" evidence="6">
    <location>
        <begin position="1"/>
        <end position="27"/>
    </location>
</feature>
<dbReference type="InterPro" id="IPR002100">
    <property type="entry name" value="TF_MADSbox"/>
</dbReference>
<feature type="domain" description="MADS-box" evidence="7">
    <location>
        <begin position="8"/>
        <end position="52"/>
    </location>
</feature>
<name>A0A9W7H0B6_HIBTR</name>
<sequence length="204" mass="22844">MAGLVLKRSRRKNLKPTTKGENAHQDDYTERRSDFLNKSIELCNLCDLEVALNNSSPGSKAIRIGLPVDANIDRRGNREIQAVFEISREDAQSLVNIKKFSEEYSEVCKKLKAAKLRGKQLEQMKLENESKGEWLVDRPIDELNLEELLTLDAETTEFIEKLKKARQERLAKDAASTSMSTTGGSNSSPNGSSDGSSSVRPYEH</sequence>
<dbReference type="GO" id="GO:0046983">
    <property type="term" value="F:protein dimerization activity"/>
    <property type="evidence" value="ECO:0007669"/>
    <property type="project" value="InterPro"/>
</dbReference>
<evidence type="ECO:0000256" key="3">
    <source>
        <dbReference type="ARBA" id="ARBA00023125"/>
    </source>
</evidence>
<reference evidence="8" key="1">
    <citation type="submission" date="2023-05" db="EMBL/GenBank/DDBJ databases">
        <title>Genome and transcriptome analyses reveal genes involved in the formation of fine ridges on petal epidermal cells in Hibiscus trionum.</title>
        <authorList>
            <person name="Koshimizu S."/>
            <person name="Masuda S."/>
            <person name="Ishii T."/>
            <person name="Shirasu K."/>
            <person name="Hoshino A."/>
            <person name="Arita M."/>
        </authorList>
    </citation>
    <scope>NUCLEOTIDE SEQUENCE</scope>
    <source>
        <strain evidence="8">Hamamatsu line</strain>
    </source>
</reference>
<evidence type="ECO:0000256" key="1">
    <source>
        <dbReference type="ARBA" id="ARBA00004123"/>
    </source>
</evidence>
<feature type="region of interest" description="Disordered" evidence="6">
    <location>
        <begin position="169"/>
        <end position="204"/>
    </location>
</feature>
<evidence type="ECO:0000313" key="8">
    <source>
        <dbReference type="EMBL" id="GMI68745.1"/>
    </source>
</evidence>
<gene>
    <name evidence="8" type="ORF">HRI_000543800</name>
</gene>
<keyword evidence="5" id="KW-0539">Nucleus</keyword>
<feature type="compositionally biased region" description="Low complexity" evidence="6">
    <location>
        <begin position="176"/>
        <end position="198"/>
    </location>
</feature>
<comment type="subcellular location">
    <subcellularLocation>
        <location evidence="1">Nucleus</location>
    </subcellularLocation>
</comment>
<evidence type="ECO:0000313" key="9">
    <source>
        <dbReference type="Proteomes" id="UP001165190"/>
    </source>
</evidence>
<organism evidence="8 9">
    <name type="scientific">Hibiscus trionum</name>
    <name type="common">Flower of an hour</name>
    <dbReference type="NCBI Taxonomy" id="183268"/>
    <lineage>
        <taxon>Eukaryota</taxon>
        <taxon>Viridiplantae</taxon>
        <taxon>Streptophyta</taxon>
        <taxon>Embryophyta</taxon>
        <taxon>Tracheophyta</taxon>
        <taxon>Spermatophyta</taxon>
        <taxon>Magnoliopsida</taxon>
        <taxon>eudicotyledons</taxon>
        <taxon>Gunneridae</taxon>
        <taxon>Pentapetalae</taxon>
        <taxon>rosids</taxon>
        <taxon>malvids</taxon>
        <taxon>Malvales</taxon>
        <taxon>Malvaceae</taxon>
        <taxon>Malvoideae</taxon>
        <taxon>Hibiscus</taxon>
    </lineage>
</organism>
<evidence type="ECO:0000259" key="7">
    <source>
        <dbReference type="PROSITE" id="PS50066"/>
    </source>
</evidence>
<keyword evidence="3" id="KW-0238">DNA-binding</keyword>
<evidence type="ECO:0000256" key="2">
    <source>
        <dbReference type="ARBA" id="ARBA00023015"/>
    </source>
</evidence>
<evidence type="ECO:0000256" key="5">
    <source>
        <dbReference type="ARBA" id="ARBA00023242"/>
    </source>
</evidence>
<proteinExistence type="predicted"/>
<dbReference type="EMBL" id="BSYR01000006">
    <property type="protein sequence ID" value="GMI68745.1"/>
    <property type="molecule type" value="Genomic_DNA"/>
</dbReference>
<protein>
    <submittedName>
        <fullName evidence="8">AGAMOUS-like 62</fullName>
    </submittedName>
</protein>
<keyword evidence="2" id="KW-0805">Transcription regulation</keyword>
<evidence type="ECO:0000256" key="6">
    <source>
        <dbReference type="SAM" id="MobiDB-lite"/>
    </source>
</evidence>
<dbReference type="SUPFAM" id="SSF55455">
    <property type="entry name" value="SRF-like"/>
    <property type="match status" value="1"/>
</dbReference>
<dbReference type="GO" id="GO:0005634">
    <property type="term" value="C:nucleus"/>
    <property type="evidence" value="ECO:0007669"/>
    <property type="project" value="UniProtKB-SubCell"/>
</dbReference>
<dbReference type="PROSITE" id="PS50066">
    <property type="entry name" value="MADS_BOX_2"/>
    <property type="match status" value="1"/>
</dbReference>
<dbReference type="Proteomes" id="UP001165190">
    <property type="component" value="Unassembled WGS sequence"/>
</dbReference>